<dbReference type="Pfam" id="PF00005">
    <property type="entry name" value="ABC_tran"/>
    <property type="match status" value="1"/>
</dbReference>
<comment type="caution">
    <text evidence="6">The sequence shown here is derived from an EMBL/GenBank/DDBJ whole genome shotgun (WGS) entry which is preliminary data.</text>
</comment>
<feature type="domain" description="ABC transporter" evidence="5">
    <location>
        <begin position="14"/>
        <end position="245"/>
    </location>
</feature>
<dbReference type="PANTHER" id="PTHR43335:SF4">
    <property type="entry name" value="ABC TRANSPORTER, ATP-BINDING PROTEIN"/>
    <property type="match status" value="1"/>
</dbReference>
<dbReference type="Gene3D" id="3.40.50.300">
    <property type="entry name" value="P-loop containing nucleotide triphosphate hydrolases"/>
    <property type="match status" value="1"/>
</dbReference>
<dbReference type="InterPro" id="IPR017871">
    <property type="entry name" value="ABC_transporter-like_CS"/>
</dbReference>
<dbReference type="GO" id="GO:0016887">
    <property type="term" value="F:ATP hydrolysis activity"/>
    <property type="evidence" value="ECO:0007669"/>
    <property type="project" value="InterPro"/>
</dbReference>
<keyword evidence="4" id="KW-0067">ATP-binding</keyword>
<organism evidence="6 7">
    <name type="scientific">Ktedonobacter racemifer DSM 44963</name>
    <dbReference type="NCBI Taxonomy" id="485913"/>
    <lineage>
        <taxon>Bacteria</taxon>
        <taxon>Bacillati</taxon>
        <taxon>Chloroflexota</taxon>
        <taxon>Ktedonobacteria</taxon>
        <taxon>Ktedonobacterales</taxon>
        <taxon>Ktedonobacteraceae</taxon>
        <taxon>Ktedonobacter</taxon>
    </lineage>
</organism>
<dbReference type="PROSITE" id="PS00211">
    <property type="entry name" value="ABC_TRANSPORTER_1"/>
    <property type="match status" value="1"/>
</dbReference>
<dbReference type="InterPro" id="IPR003593">
    <property type="entry name" value="AAA+_ATPase"/>
</dbReference>
<keyword evidence="2" id="KW-0813">Transport</keyword>
<dbReference type="EMBL" id="ADVG01000002">
    <property type="protein sequence ID" value="EFH87089.1"/>
    <property type="molecule type" value="Genomic_DNA"/>
</dbReference>
<dbReference type="PROSITE" id="PS50893">
    <property type="entry name" value="ABC_TRANSPORTER_2"/>
    <property type="match status" value="1"/>
</dbReference>
<evidence type="ECO:0000313" key="7">
    <source>
        <dbReference type="Proteomes" id="UP000004508"/>
    </source>
</evidence>
<dbReference type="eggNOG" id="COG1131">
    <property type="taxonomic scope" value="Bacteria"/>
</dbReference>
<dbReference type="FunCoup" id="D6TMT9">
    <property type="interactions" value="422"/>
</dbReference>
<dbReference type="STRING" id="485913.Krac_8413"/>
<dbReference type="InParanoid" id="D6TMT9"/>
<dbReference type="PANTHER" id="PTHR43335">
    <property type="entry name" value="ABC TRANSPORTER, ATP-BINDING PROTEIN"/>
    <property type="match status" value="1"/>
</dbReference>
<evidence type="ECO:0000313" key="6">
    <source>
        <dbReference type="EMBL" id="EFH87089.1"/>
    </source>
</evidence>
<sequence length="361" mass="39880">MKYISPSYDKNIVISTNRLTKAFGNLVAVNDLHLQVMRGDVFGFLGPNGSGKTTTIRMLLGLIRPTAGSAIIFGMDNAHQLPHILQRVGAIVETPVFYPYLSGLDNLRVVAATSGMMSGKSNDRRLAEVLEIVELRSYQKLNFRQYSLGMKQRLGIAAALLTDPELVLLDEPTNGLDPAGMIEIRKLIKRLSELGKTIFLSSHLLHEVQQVCNRVAIMQKGNLLKQGEVPTLLQISEMIEVRLNTPQESERALAIIQQHQEHASTWLHGVKLENKRDMQPVLLIEAPITHSSEVNALLAHNDIFAAEIRPREGNLEDVFLEVTTGGAGNHTGMEALAEHLAHADVIIHESNQVLEGEEKHG</sequence>
<evidence type="ECO:0000259" key="5">
    <source>
        <dbReference type="PROSITE" id="PS50893"/>
    </source>
</evidence>
<evidence type="ECO:0000256" key="3">
    <source>
        <dbReference type="ARBA" id="ARBA00022741"/>
    </source>
</evidence>
<accession>D6TMT9</accession>
<protein>
    <submittedName>
        <fullName evidence="6">ABC transporter related protein</fullName>
    </submittedName>
</protein>
<evidence type="ECO:0000256" key="4">
    <source>
        <dbReference type="ARBA" id="ARBA00022840"/>
    </source>
</evidence>
<proteinExistence type="inferred from homology"/>
<reference evidence="6 7" key="1">
    <citation type="journal article" date="2011" name="Stand. Genomic Sci.">
        <title>Non-contiguous finished genome sequence and contextual data of the filamentous soil bacterium Ktedonobacter racemifer type strain (SOSP1-21).</title>
        <authorList>
            <person name="Chang Y.J."/>
            <person name="Land M."/>
            <person name="Hauser L."/>
            <person name="Chertkov O."/>
            <person name="Del Rio T.G."/>
            <person name="Nolan M."/>
            <person name="Copeland A."/>
            <person name="Tice H."/>
            <person name="Cheng J.F."/>
            <person name="Lucas S."/>
            <person name="Han C."/>
            <person name="Goodwin L."/>
            <person name="Pitluck S."/>
            <person name="Ivanova N."/>
            <person name="Ovchinikova G."/>
            <person name="Pati A."/>
            <person name="Chen A."/>
            <person name="Palaniappan K."/>
            <person name="Mavromatis K."/>
            <person name="Liolios K."/>
            <person name="Brettin T."/>
            <person name="Fiebig A."/>
            <person name="Rohde M."/>
            <person name="Abt B."/>
            <person name="Goker M."/>
            <person name="Detter J.C."/>
            <person name="Woyke T."/>
            <person name="Bristow J."/>
            <person name="Eisen J.A."/>
            <person name="Markowitz V."/>
            <person name="Hugenholtz P."/>
            <person name="Kyrpides N.C."/>
            <person name="Klenk H.P."/>
            <person name="Lapidus A."/>
        </authorList>
    </citation>
    <scope>NUCLEOTIDE SEQUENCE [LARGE SCALE GENOMIC DNA]</scope>
    <source>
        <strain evidence="7">DSM 44963</strain>
    </source>
</reference>
<keyword evidence="7" id="KW-1185">Reference proteome</keyword>
<dbReference type="SMART" id="SM00382">
    <property type="entry name" value="AAA"/>
    <property type="match status" value="1"/>
</dbReference>
<dbReference type="InterPro" id="IPR003439">
    <property type="entry name" value="ABC_transporter-like_ATP-bd"/>
</dbReference>
<dbReference type="AlphaFoldDB" id="D6TMT9"/>
<comment type="similarity">
    <text evidence="1">Belongs to the ABC transporter superfamily.</text>
</comment>
<gene>
    <name evidence="6" type="ORF">Krac_8413</name>
</gene>
<dbReference type="SUPFAM" id="SSF52540">
    <property type="entry name" value="P-loop containing nucleoside triphosphate hydrolases"/>
    <property type="match status" value="1"/>
</dbReference>
<dbReference type="InterPro" id="IPR027417">
    <property type="entry name" value="P-loop_NTPase"/>
</dbReference>
<evidence type="ECO:0000256" key="2">
    <source>
        <dbReference type="ARBA" id="ARBA00022448"/>
    </source>
</evidence>
<evidence type="ECO:0000256" key="1">
    <source>
        <dbReference type="ARBA" id="ARBA00005417"/>
    </source>
</evidence>
<name>D6TMT9_KTERA</name>
<dbReference type="Proteomes" id="UP000004508">
    <property type="component" value="Unassembled WGS sequence"/>
</dbReference>
<dbReference type="GO" id="GO:0005524">
    <property type="term" value="F:ATP binding"/>
    <property type="evidence" value="ECO:0007669"/>
    <property type="project" value="UniProtKB-KW"/>
</dbReference>
<keyword evidence="3" id="KW-0547">Nucleotide-binding</keyword>
<dbReference type="RefSeq" id="WP_007911933.1">
    <property type="nucleotide sequence ID" value="NZ_ADVG01000002.1"/>
</dbReference>